<evidence type="ECO:0000313" key="2">
    <source>
        <dbReference type="Proteomes" id="UP000054217"/>
    </source>
</evidence>
<reference evidence="1 2" key="1">
    <citation type="submission" date="2014-04" db="EMBL/GenBank/DDBJ databases">
        <authorList>
            <consortium name="DOE Joint Genome Institute"/>
            <person name="Kuo A."/>
            <person name="Kohler A."/>
            <person name="Costa M.D."/>
            <person name="Nagy L.G."/>
            <person name="Floudas D."/>
            <person name="Copeland A."/>
            <person name="Barry K.W."/>
            <person name="Cichocki N."/>
            <person name="Veneault-Fourrey C."/>
            <person name="LaButti K."/>
            <person name="Lindquist E.A."/>
            <person name="Lipzen A."/>
            <person name="Lundell T."/>
            <person name="Morin E."/>
            <person name="Murat C."/>
            <person name="Sun H."/>
            <person name="Tunlid A."/>
            <person name="Henrissat B."/>
            <person name="Grigoriev I.V."/>
            <person name="Hibbett D.S."/>
            <person name="Martin F."/>
            <person name="Nordberg H.P."/>
            <person name="Cantor M.N."/>
            <person name="Hua S.X."/>
        </authorList>
    </citation>
    <scope>NUCLEOTIDE SEQUENCE [LARGE SCALE GENOMIC DNA]</scope>
    <source>
        <strain evidence="1 2">Marx 270</strain>
    </source>
</reference>
<dbReference type="InParanoid" id="A0A0C3P610"/>
<dbReference type="HOGENOM" id="CLU_2237706_0_0_1"/>
<protein>
    <submittedName>
        <fullName evidence="1">Uncharacterized protein</fullName>
    </submittedName>
</protein>
<accession>A0A0C3P610</accession>
<organism evidence="1 2">
    <name type="scientific">Pisolithus tinctorius Marx 270</name>
    <dbReference type="NCBI Taxonomy" id="870435"/>
    <lineage>
        <taxon>Eukaryota</taxon>
        <taxon>Fungi</taxon>
        <taxon>Dikarya</taxon>
        <taxon>Basidiomycota</taxon>
        <taxon>Agaricomycotina</taxon>
        <taxon>Agaricomycetes</taxon>
        <taxon>Agaricomycetidae</taxon>
        <taxon>Boletales</taxon>
        <taxon>Sclerodermatineae</taxon>
        <taxon>Pisolithaceae</taxon>
        <taxon>Pisolithus</taxon>
    </lineage>
</organism>
<gene>
    <name evidence="1" type="ORF">M404DRAFT_638130</name>
</gene>
<dbReference type="EMBL" id="KN831979">
    <property type="protein sequence ID" value="KIO02956.1"/>
    <property type="molecule type" value="Genomic_DNA"/>
</dbReference>
<reference evidence="2" key="2">
    <citation type="submission" date="2015-01" db="EMBL/GenBank/DDBJ databases">
        <title>Evolutionary Origins and Diversification of the Mycorrhizal Mutualists.</title>
        <authorList>
            <consortium name="DOE Joint Genome Institute"/>
            <consortium name="Mycorrhizal Genomics Consortium"/>
            <person name="Kohler A."/>
            <person name="Kuo A."/>
            <person name="Nagy L.G."/>
            <person name="Floudas D."/>
            <person name="Copeland A."/>
            <person name="Barry K.W."/>
            <person name="Cichocki N."/>
            <person name="Veneault-Fourrey C."/>
            <person name="LaButti K."/>
            <person name="Lindquist E.A."/>
            <person name="Lipzen A."/>
            <person name="Lundell T."/>
            <person name="Morin E."/>
            <person name="Murat C."/>
            <person name="Riley R."/>
            <person name="Ohm R."/>
            <person name="Sun H."/>
            <person name="Tunlid A."/>
            <person name="Henrissat B."/>
            <person name="Grigoriev I.V."/>
            <person name="Hibbett D.S."/>
            <person name="Martin F."/>
        </authorList>
    </citation>
    <scope>NUCLEOTIDE SEQUENCE [LARGE SCALE GENOMIC DNA]</scope>
    <source>
        <strain evidence="2">Marx 270</strain>
    </source>
</reference>
<dbReference type="Proteomes" id="UP000054217">
    <property type="component" value="Unassembled WGS sequence"/>
</dbReference>
<evidence type="ECO:0000313" key="1">
    <source>
        <dbReference type="EMBL" id="KIO02956.1"/>
    </source>
</evidence>
<name>A0A0C3P610_PISTI</name>
<dbReference type="AlphaFoldDB" id="A0A0C3P610"/>
<sequence length="105" mass="11945">MRNRLDLSYEQISLENILSTVGPKPYTSLSPEELHLCSTTIDAEGYSPLADMITRLPHKRSAILRKKPALHDKKSSRELSPILFTLTRSIPCDRACSLMMYDHND</sequence>
<proteinExistence type="predicted"/>
<keyword evidence="2" id="KW-1185">Reference proteome</keyword>